<evidence type="ECO:0000313" key="5">
    <source>
        <dbReference type="Proteomes" id="UP000694555"/>
    </source>
</evidence>
<keyword evidence="2" id="KW-0521">NADP</keyword>
<protein>
    <submittedName>
        <fullName evidence="4">Uncharacterized protein</fullName>
    </submittedName>
</protein>
<sequence length="114" mass="12812">MSGNAVAVVTWGIKGIGFTIVRAQRRQFLGDAAVAKLWEWKLYLLPHQLDVNSVQGLWDFLRRSYRCASVLVNNAAVIFKGCSRPAVQQSFALESHIGMSLAFQSKIMKKEQEQ</sequence>
<dbReference type="GO" id="GO:0004090">
    <property type="term" value="F:carbonyl reductase (NADPH) activity"/>
    <property type="evidence" value="ECO:0007669"/>
    <property type="project" value="TreeGrafter"/>
</dbReference>
<comment type="similarity">
    <text evidence="1">Belongs to the short-chain dehydrogenases/reductases (SDR) family.</text>
</comment>
<name>A0A8C0APT0_9AVES</name>
<proteinExistence type="inferred from homology"/>
<accession>A0A8C0APT0</accession>
<organism evidence="4 5">
    <name type="scientific">Buteo japonicus</name>
    <dbReference type="NCBI Taxonomy" id="224669"/>
    <lineage>
        <taxon>Eukaryota</taxon>
        <taxon>Metazoa</taxon>
        <taxon>Chordata</taxon>
        <taxon>Craniata</taxon>
        <taxon>Vertebrata</taxon>
        <taxon>Euteleostomi</taxon>
        <taxon>Archelosauria</taxon>
        <taxon>Archosauria</taxon>
        <taxon>Dinosauria</taxon>
        <taxon>Saurischia</taxon>
        <taxon>Theropoda</taxon>
        <taxon>Coelurosauria</taxon>
        <taxon>Aves</taxon>
        <taxon>Neognathae</taxon>
        <taxon>Neoaves</taxon>
        <taxon>Telluraves</taxon>
        <taxon>Accipitrimorphae</taxon>
        <taxon>Accipitriformes</taxon>
        <taxon>Accipitridae</taxon>
        <taxon>Accipitrinae</taxon>
        <taxon>Buteo</taxon>
    </lineage>
</organism>
<evidence type="ECO:0000256" key="1">
    <source>
        <dbReference type="ARBA" id="ARBA00006484"/>
    </source>
</evidence>
<keyword evidence="3" id="KW-0560">Oxidoreductase</keyword>
<reference evidence="4" key="1">
    <citation type="submission" date="2025-08" db="UniProtKB">
        <authorList>
            <consortium name="Ensembl"/>
        </authorList>
    </citation>
    <scope>IDENTIFICATION</scope>
</reference>
<keyword evidence="5" id="KW-1185">Reference proteome</keyword>
<dbReference type="Ensembl" id="ENSBJAT00000005502.1">
    <property type="protein sequence ID" value="ENSBJAP00000005348.1"/>
    <property type="gene ID" value="ENSBJAG00000003828.1"/>
</dbReference>
<evidence type="ECO:0000256" key="2">
    <source>
        <dbReference type="ARBA" id="ARBA00022857"/>
    </source>
</evidence>
<evidence type="ECO:0000313" key="4">
    <source>
        <dbReference type="Ensembl" id="ENSBJAP00000005348.1"/>
    </source>
</evidence>
<reference evidence="4" key="2">
    <citation type="submission" date="2025-09" db="UniProtKB">
        <authorList>
            <consortium name="Ensembl"/>
        </authorList>
    </citation>
    <scope>IDENTIFICATION</scope>
</reference>
<dbReference type="PANTHER" id="PTHR43963:SF4">
    <property type="entry name" value="CARBONYL REDUCTASE (NADPH)"/>
    <property type="match status" value="1"/>
</dbReference>
<evidence type="ECO:0000256" key="3">
    <source>
        <dbReference type="ARBA" id="ARBA00023002"/>
    </source>
</evidence>
<dbReference type="Proteomes" id="UP000694555">
    <property type="component" value="Unplaced"/>
</dbReference>
<dbReference type="InterPro" id="IPR036291">
    <property type="entry name" value="NAD(P)-bd_dom_sf"/>
</dbReference>
<dbReference type="PANTHER" id="PTHR43963">
    <property type="entry name" value="CARBONYL REDUCTASE 1-RELATED"/>
    <property type="match status" value="1"/>
</dbReference>
<dbReference type="SUPFAM" id="SSF51735">
    <property type="entry name" value="NAD(P)-binding Rossmann-fold domains"/>
    <property type="match status" value="1"/>
</dbReference>
<dbReference type="AlphaFoldDB" id="A0A8C0APT0"/>